<dbReference type="PROSITE" id="PS50005">
    <property type="entry name" value="TPR"/>
    <property type="match status" value="1"/>
</dbReference>
<dbReference type="AlphaFoldDB" id="A0A3A4QVY6"/>
<evidence type="ECO:0000313" key="3">
    <source>
        <dbReference type="Proteomes" id="UP000266426"/>
    </source>
</evidence>
<evidence type="ECO:0000313" key="2">
    <source>
        <dbReference type="EMBL" id="RJP58110.1"/>
    </source>
</evidence>
<feature type="repeat" description="TPR" evidence="1">
    <location>
        <begin position="35"/>
        <end position="68"/>
    </location>
</feature>
<dbReference type="Proteomes" id="UP000266426">
    <property type="component" value="Unassembled WGS sequence"/>
</dbReference>
<dbReference type="EMBL" id="QZJZ01000071">
    <property type="protein sequence ID" value="RJP58110.1"/>
    <property type="molecule type" value="Genomic_DNA"/>
</dbReference>
<dbReference type="InterPro" id="IPR019734">
    <property type="entry name" value="TPR_rpt"/>
</dbReference>
<protein>
    <submittedName>
        <fullName evidence="2">Tetratricopeptide repeat protein</fullName>
    </submittedName>
</protein>
<dbReference type="NCBIfam" id="NF047558">
    <property type="entry name" value="TPR_END_plus"/>
    <property type="match status" value="1"/>
</dbReference>
<name>A0A3A4QVY6_9BACT</name>
<gene>
    <name evidence="2" type="ORF">C4541_08765</name>
</gene>
<evidence type="ECO:0000256" key="1">
    <source>
        <dbReference type="PROSITE-ProRule" id="PRU00339"/>
    </source>
</evidence>
<comment type="caution">
    <text evidence="2">The sequence shown here is derived from an EMBL/GenBank/DDBJ whole genome shotgun (WGS) entry which is preliminary data.</text>
</comment>
<proteinExistence type="predicted"/>
<organism evidence="2 3">
    <name type="scientific">Candidatus Auribacter fodinae</name>
    <dbReference type="NCBI Taxonomy" id="2093366"/>
    <lineage>
        <taxon>Bacteria</taxon>
        <taxon>Pseudomonadati</taxon>
        <taxon>Candidatus Auribacterota</taxon>
        <taxon>Candidatus Auribacteria</taxon>
        <taxon>Candidatus Auribacterales</taxon>
        <taxon>Candidatus Auribacteraceae</taxon>
        <taxon>Candidatus Auribacter</taxon>
    </lineage>
</organism>
<accession>A0A3A4QVY6</accession>
<dbReference type="InterPro" id="IPR011990">
    <property type="entry name" value="TPR-like_helical_dom_sf"/>
</dbReference>
<keyword evidence="1" id="KW-0802">TPR repeat</keyword>
<dbReference type="SUPFAM" id="SSF48452">
    <property type="entry name" value="TPR-like"/>
    <property type="match status" value="1"/>
</dbReference>
<dbReference type="Gene3D" id="1.25.40.10">
    <property type="entry name" value="Tetratricopeptide repeat domain"/>
    <property type="match status" value="1"/>
</dbReference>
<reference evidence="2 3" key="1">
    <citation type="journal article" date="2017" name="ISME J.">
        <title>Energy and carbon metabolisms in a deep terrestrial subsurface fluid microbial community.</title>
        <authorList>
            <person name="Momper L."/>
            <person name="Jungbluth S.P."/>
            <person name="Lee M.D."/>
            <person name="Amend J.P."/>
        </authorList>
    </citation>
    <scope>NUCLEOTIDE SEQUENCE [LARGE SCALE GENOMIC DNA]</scope>
    <source>
        <strain evidence="2">SURF_26</strain>
    </source>
</reference>
<sequence length="132" mass="15551">MKDHDFSKLVHSAGNPLEFEMLFYEQLLVRHDDYYEAYFPLAEIYTQLGMYEKGLAIDRRLSELYPDDPSVWYNLACSLSLCMKLVDSLDALETSVKLGFDDPELLRTDPDLANIRSTSRYRRIMYSFYVHE</sequence>